<evidence type="ECO:0000313" key="1">
    <source>
        <dbReference type="EMBL" id="NML99641.1"/>
    </source>
</evidence>
<sequence>MTLRLRSADAMTGEIEIQRQVPLDTWLHENAGARTIWRFGSPRLIDPADTGKWLRRHEARLTVRGAVMRLGAA</sequence>
<comment type="caution">
    <text evidence="1">The sequence shown here is derived from an EMBL/GenBank/DDBJ whole genome shotgun (WGS) entry which is preliminary data.</text>
</comment>
<organism evidence="1 2">
    <name type="scientific">Paraburkholderia polaris</name>
    <dbReference type="NCBI Taxonomy" id="2728848"/>
    <lineage>
        <taxon>Bacteria</taxon>
        <taxon>Pseudomonadati</taxon>
        <taxon>Pseudomonadota</taxon>
        <taxon>Betaproteobacteria</taxon>
        <taxon>Burkholderiales</taxon>
        <taxon>Burkholderiaceae</taxon>
        <taxon>Paraburkholderia</taxon>
    </lineage>
</organism>
<gene>
    <name evidence="1" type="ORF">HHL24_17075</name>
</gene>
<keyword evidence="2" id="KW-1185">Reference proteome</keyword>
<dbReference type="AlphaFoldDB" id="A0A848IBH0"/>
<dbReference type="Proteomes" id="UP000544134">
    <property type="component" value="Unassembled WGS sequence"/>
</dbReference>
<accession>A0A848IBH0</accession>
<name>A0A848IBH0_9BURK</name>
<dbReference type="EMBL" id="JABBGJ010000017">
    <property type="protein sequence ID" value="NML99641.1"/>
    <property type="molecule type" value="Genomic_DNA"/>
</dbReference>
<proteinExistence type="predicted"/>
<dbReference type="RefSeq" id="WP_169486615.1">
    <property type="nucleotide sequence ID" value="NZ_JABBGJ010000017.1"/>
</dbReference>
<reference evidence="1 2" key="1">
    <citation type="submission" date="2020-04" db="EMBL/GenBank/DDBJ databases">
        <title>Paraburkholderia sp. RP-4-7 isolated from soil.</title>
        <authorList>
            <person name="Dahal R.H."/>
        </authorList>
    </citation>
    <scope>NUCLEOTIDE SEQUENCE [LARGE SCALE GENOMIC DNA]</scope>
    <source>
        <strain evidence="1 2">RP-4-7</strain>
    </source>
</reference>
<protein>
    <submittedName>
        <fullName evidence="1">Uncharacterized protein</fullName>
    </submittedName>
</protein>
<evidence type="ECO:0000313" key="2">
    <source>
        <dbReference type="Proteomes" id="UP000544134"/>
    </source>
</evidence>